<name>A0AAV6QD68_SOLSE</name>
<sequence length="65" mass="7292">MEFQPLTGWTYELSLMELQQQGRCQDARVQDKEEEEGLLVRGDSQCCGGKTNSQTGRKPQGVKTS</sequence>
<feature type="region of interest" description="Disordered" evidence="1">
    <location>
        <begin position="35"/>
        <end position="65"/>
    </location>
</feature>
<gene>
    <name evidence="2" type="ORF">JOB18_005758</name>
</gene>
<evidence type="ECO:0000313" key="2">
    <source>
        <dbReference type="EMBL" id="KAG7489152.1"/>
    </source>
</evidence>
<dbReference type="AlphaFoldDB" id="A0AAV6QD68"/>
<comment type="caution">
    <text evidence="2">The sequence shown here is derived from an EMBL/GenBank/DDBJ whole genome shotgun (WGS) entry which is preliminary data.</text>
</comment>
<accession>A0AAV6QD68</accession>
<reference evidence="2 3" key="1">
    <citation type="journal article" date="2021" name="Sci. Rep.">
        <title>Chromosome anchoring in Senegalese sole (Solea senegalensis) reveals sex-associated markers and genome rearrangements in flatfish.</title>
        <authorList>
            <person name="Guerrero-Cozar I."/>
            <person name="Gomez-Garrido J."/>
            <person name="Berbel C."/>
            <person name="Martinez-Blanch J.F."/>
            <person name="Alioto T."/>
            <person name="Claros M.G."/>
            <person name="Gagnaire P.A."/>
            <person name="Manchado M."/>
        </authorList>
    </citation>
    <scope>NUCLEOTIDE SEQUENCE [LARGE SCALE GENOMIC DNA]</scope>
    <source>
        <strain evidence="2">Sse05_10M</strain>
    </source>
</reference>
<feature type="compositionally biased region" description="Polar residues" evidence="1">
    <location>
        <begin position="50"/>
        <end position="65"/>
    </location>
</feature>
<dbReference type="EMBL" id="JAGKHQ010000017">
    <property type="protein sequence ID" value="KAG7489152.1"/>
    <property type="molecule type" value="Genomic_DNA"/>
</dbReference>
<dbReference type="Proteomes" id="UP000693946">
    <property type="component" value="Linkage Group LG5"/>
</dbReference>
<organism evidence="2 3">
    <name type="scientific">Solea senegalensis</name>
    <name type="common">Senegalese sole</name>
    <dbReference type="NCBI Taxonomy" id="28829"/>
    <lineage>
        <taxon>Eukaryota</taxon>
        <taxon>Metazoa</taxon>
        <taxon>Chordata</taxon>
        <taxon>Craniata</taxon>
        <taxon>Vertebrata</taxon>
        <taxon>Euteleostomi</taxon>
        <taxon>Actinopterygii</taxon>
        <taxon>Neopterygii</taxon>
        <taxon>Teleostei</taxon>
        <taxon>Neoteleostei</taxon>
        <taxon>Acanthomorphata</taxon>
        <taxon>Carangaria</taxon>
        <taxon>Pleuronectiformes</taxon>
        <taxon>Pleuronectoidei</taxon>
        <taxon>Soleidae</taxon>
        <taxon>Solea</taxon>
    </lineage>
</organism>
<keyword evidence="3" id="KW-1185">Reference proteome</keyword>
<evidence type="ECO:0000256" key="1">
    <source>
        <dbReference type="SAM" id="MobiDB-lite"/>
    </source>
</evidence>
<evidence type="ECO:0000313" key="3">
    <source>
        <dbReference type="Proteomes" id="UP000693946"/>
    </source>
</evidence>
<proteinExistence type="predicted"/>
<protein>
    <submittedName>
        <fullName evidence="2">Uncharacterized protein</fullName>
    </submittedName>
</protein>